<gene>
    <name evidence="2" type="ORF">M231_00818</name>
</gene>
<feature type="transmembrane region" description="Helical" evidence="1">
    <location>
        <begin position="71"/>
        <end position="93"/>
    </location>
</feature>
<dbReference type="InParanoid" id="A0A4Q1BUL9"/>
<organism evidence="2 3">
    <name type="scientific">Tremella mesenterica</name>
    <name type="common">Jelly fungus</name>
    <dbReference type="NCBI Taxonomy" id="5217"/>
    <lineage>
        <taxon>Eukaryota</taxon>
        <taxon>Fungi</taxon>
        <taxon>Dikarya</taxon>
        <taxon>Basidiomycota</taxon>
        <taxon>Agaricomycotina</taxon>
        <taxon>Tremellomycetes</taxon>
        <taxon>Tremellales</taxon>
        <taxon>Tremellaceae</taxon>
        <taxon>Tremella</taxon>
    </lineage>
</organism>
<dbReference type="OrthoDB" id="164921at2759"/>
<evidence type="ECO:0000313" key="2">
    <source>
        <dbReference type="EMBL" id="RXK41819.1"/>
    </source>
</evidence>
<dbReference type="AlphaFoldDB" id="A0A4Q1BUL9"/>
<dbReference type="STRING" id="5217.A0A4Q1BUL9"/>
<keyword evidence="1" id="KW-0812">Transmembrane</keyword>
<reference evidence="2 3" key="1">
    <citation type="submission" date="2016-06" db="EMBL/GenBank/DDBJ databases">
        <title>Evolution of pathogenesis and genome organization in the Tremellales.</title>
        <authorList>
            <person name="Cuomo C."/>
            <person name="Litvintseva A."/>
            <person name="Heitman J."/>
            <person name="Chen Y."/>
            <person name="Sun S."/>
            <person name="Springer D."/>
            <person name="Dromer F."/>
            <person name="Young S."/>
            <person name="Zeng Q."/>
            <person name="Chapman S."/>
            <person name="Gujja S."/>
            <person name="Saif S."/>
            <person name="Birren B."/>
        </authorList>
    </citation>
    <scope>NUCLEOTIDE SEQUENCE [LARGE SCALE GENOMIC DNA]</scope>
    <source>
        <strain evidence="2 3">ATCC 28783</strain>
    </source>
</reference>
<evidence type="ECO:0000256" key="1">
    <source>
        <dbReference type="SAM" id="Phobius"/>
    </source>
</evidence>
<keyword evidence="3" id="KW-1185">Reference proteome</keyword>
<evidence type="ECO:0008006" key="4">
    <source>
        <dbReference type="Google" id="ProtNLM"/>
    </source>
</evidence>
<dbReference type="FunCoup" id="A0A4Q1BUL9">
    <property type="interactions" value="101"/>
</dbReference>
<comment type="caution">
    <text evidence="2">The sequence shown here is derived from an EMBL/GenBank/DDBJ whole genome shotgun (WGS) entry which is preliminary data.</text>
</comment>
<name>A0A4Q1BUL9_TREME</name>
<keyword evidence="1" id="KW-1133">Transmembrane helix</keyword>
<accession>A0A4Q1BUL9</accession>
<protein>
    <recommendedName>
        <fullName evidence="4">AB hydrolase-1 domain-containing protein</fullName>
    </recommendedName>
</protein>
<keyword evidence="1" id="KW-0472">Membrane</keyword>
<dbReference type="SUPFAM" id="SSF53474">
    <property type="entry name" value="alpha/beta-Hydrolases"/>
    <property type="match status" value="1"/>
</dbReference>
<dbReference type="Proteomes" id="UP000289152">
    <property type="component" value="Unassembled WGS sequence"/>
</dbReference>
<sequence>MAYWPFFLVPLIPAATTIFLSLLANYLVRRAKWLESMRILRALTTHGREDTWARAWYGLRERGCWGGFLRLIRGIAGFISGLAGVTVVVLLLVDMCITAYDGTTPLPSPSSKMVTVSPPSSPSSVKVHLACVEPGNATENIGRFPYRRHDLPTILYEAPSGVPGSLAILNPAVSLNNDDIPGRWIFEMQEKGEVGRVCIWDRPGYGFSEVLPRADLGDVVDALWLALEQAEVTKNIKFVLVGEGYGGLLTRVFASRHPSSIHSYLHLEAQTSLTYFSPPRGDFAGPKLLLHRLSTRVLPSILTPLSITRLPSLLLRRSTSISRILASTYTQTSQLNGNLRKALLQETFSSHTHQSASFAALLHSADSYPIRPAVVLSSAERMKDLKWAEGQEALAREGQGKGICKEALRTLYAS</sequence>
<dbReference type="EMBL" id="SDIL01000005">
    <property type="protein sequence ID" value="RXK41819.1"/>
    <property type="molecule type" value="Genomic_DNA"/>
</dbReference>
<dbReference type="InterPro" id="IPR029058">
    <property type="entry name" value="AB_hydrolase_fold"/>
</dbReference>
<evidence type="ECO:0000313" key="3">
    <source>
        <dbReference type="Proteomes" id="UP000289152"/>
    </source>
</evidence>
<dbReference type="Gene3D" id="3.40.50.1820">
    <property type="entry name" value="alpha/beta hydrolase"/>
    <property type="match status" value="1"/>
</dbReference>
<proteinExistence type="predicted"/>
<feature type="transmembrane region" description="Helical" evidence="1">
    <location>
        <begin position="6"/>
        <end position="28"/>
    </location>
</feature>